<dbReference type="EMBL" id="VXIV02003364">
    <property type="protein sequence ID" value="KAF6017752.1"/>
    <property type="molecule type" value="Genomic_DNA"/>
</dbReference>
<proteinExistence type="predicted"/>
<evidence type="ECO:0000313" key="1">
    <source>
        <dbReference type="EMBL" id="KAF6017752.1"/>
    </source>
</evidence>
<organism evidence="1 2">
    <name type="scientific">Bugula neritina</name>
    <name type="common">Brown bryozoan</name>
    <name type="synonym">Sertularia neritina</name>
    <dbReference type="NCBI Taxonomy" id="10212"/>
    <lineage>
        <taxon>Eukaryota</taxon>
        <taxon>Metazoa</taxon>
        <taxon>Spiralia</taxon>
        <taxon>Lophotrochozoa</taxon>
        <taxon>Bryozoa</taxon>
        <taxon>Gymnolaemata</taxon>
        <taxon>Cheilostomatida</taxon>
        <taxon>Flustrina</taxon>
        <taxon>Buguloidea</taxon>
        <taxon>Bugulidae</taxon>
        <taxon>Bugula</taxon>
    </lineage>
</organism>
<keyword evidence="2" id="KW-1185">Reference proteome</keyword>
<name>A0A7J7IUZ8_BUGNE</name>
<sequence length="280" mass="31940">MASSVHLQLQELLESSLNLPMCHFINTEVKYKNENEDQHDKAVLCVTEYECKEYFGWSLSIVRDLLLHPTEHSPSSDDVDFDKFLSQANVVSSSRFLLTVKAEVLSVKSIPLKRVPDTFRQEINSMILPYLLVEVNIRTTVGRYITLYGDSLKHCPFLVGVVYCISNVEVTLSKPHIAWIGRLSQSHVVDIQNHIPGISNISEPADRKYVLMWNVLHTAKSSEVFLIKARILKLIKLEIFINMKKDSVEDESQDRKLSSKLVMSMDDSSCGFWVFATIMS</sequence>
<dbReference type="AlphaFoldDB" id="A0A7J7IUZ8"/>
<comment type="caution">
    <text evidence="1">The sequence shown here is derived from an EMBL/GenBank/DDBJ whole genome shotgun (WGS) entry which is preliminary data.</text>
</comment>
<reference evidence="1" key="1">
    <citation type="submission" date="2020-06" db="EMBL/GenBank/DDBJ databases">
        <title>Draft genome of Bugula neritina, a colonial animal packing powerful symbionts and potential medicines.</title>
        <authorList>
            <person name="Rayko M."/>
        </authorList>
    </citation>
    <scope>NUCLEOTIDE SEQUENCE [LARGE SCALE GENOMIC DNA]</scope>
    <source>
        <strain evidence="1">Kwan_BN1</strain>
    </source>
</reference>
<gene>
    <name evidence="1" type="ORF">EB796_023953</name>
</gene>
<accession>A0A7J7IUZ8</accession>
<protein>
    <submittedName>
        <fullName evidence="1">Uncharacterized protein</fullName>
    </submittedName>
</protein>
<evidence type="ECO:0000313" key="2">
    <source>
        <dbReference type="Proteomes" id="UP000593567"/>
    </source>
</evidence>
<dbReference type="Proteomes" id="UP000593567">
    <property type="component" value="Unassembled WGS sequence"/>
</dbReference>